<gene>
    <name evidence="1" type="ORF">PLEPLA_LOCUS10529</name>
</gene>
<dbReference type="Proteomes" id="UP001153269">
    <property type="component" value="Unassembled WGS sequence"/>
</dbReference>
<dbReference type="EMBL" id="CADEAL010000598">
    <property type="protein sequence ID" value="CAB1422612.1"/>
    <property type="molecule type" value="Genomic_DNA"/>
</dbReference>
<organism evidence="1 2">
    <name type="scientific">Pleuronectes platessa</name>
    <name type="common">European plaice</name>
    <dbReference type="NCBI Taxonomy" id="8262"/>
    <lineage>
        <taxon>Eukaryota</taxon>
        <taxon>Metazoa</taxon>
        <taxon>Chordata</taxon>
        <taxon>Craniata</taxon>
        <taxon>Vertebrata</taxon>
        <taxon>Euteleostomi</taxon>
        <taxon>Actinopterygii</taxon>
        <taxon>Neopterygii</taxon>
        <taxon>Teleostei</taxon>
        <taxon>Neoteleostei</taxon>
        <taxon>Acanthomorphata</taxon>
        <taxon>Carangaria</taxon>
        <taxon>Pleuronectiformes</taxon>
        <taxon>Pleuronectoidei</taxon>
        <taxon>Pleuronectidae</taxon>
        <taxon>Pleuronectes</taxon>
    </lineage>
</organism>
<sequence>MTLSLIITQAERHRGRWLQVQLLKASYTTPPHPPLLSAPPLLLAGLNVTSLRTWNPFSSGRCKANVGSVRRVDGFITPSSSLCSPLITISLPDFYAAWSPSLTMAVVKYSEAGRAPVYSVHAGSPRQSRT</sequence>
<keyword evidence="2" id="KW-1185">Reference proteome</keyword>
<dbReference type="AlphaFoldDB" id="A0A9N7YDS0"/>
<name>A0A9N7YDS0_PLEPL</name>
<evidence type="ECO:0000313" key="2">
    <source>
        <dbReference type="Proteomes" id="UP001153269"/>
    </source>
</evidence>
<comment type="caution">
    <text evidence="1">The sequence shown here is derived from an EMBL/GenBank/DDBJ whole genome shotgun (WGS) entry which is preliminary data.</text>
</comment>
<reference evidence="1" key="1">
    <citation type="submission" date="2020-03" db="EMBL/GenBank/DDBJ databases">
        <authorList>
            <person name="Weist P."/>
        </authorList>
    </citation>
    <scope>NUCLEOTIDE SEQUENCE</scope>
</reference>
<proteinExistence type="predicted"/>
<evidence type="ECO:0000313" key="1">
    <source>
        <dbReference type="EMBL" id="CAB1422612.1"/>
    </source>
</evidence>
<accession>A0A9N7YDS0</accession>
<protein>
    <submittedName>
        <fullName evidence="1">Uncharacterized protein</fullName>
    </submittedName>
</protein>